<keyword evidence="2" id="KW-1185">Reference proteome</keyword>
<reference evidence="1 2" key="1">
    <citation type="submission" date="2019-02" db="EMBL/GenBank/DDBJ databases">
        <title>Deep-cultivation of Planctomycetes and their phenomic and genomic characterization uncovers novel biology.</title>
        <authorList>
            <person name="Wiegand S."/>
            <person name="Jogler M."/>
            <person name="Boedeker C."/>
            <person name="Pinto D."/>
            <person name="Vollmers J."/>
            <person name="Rivas-Marin E."/>
            <person name="Kohn T."/>
            <person name="Peeters S.H."/>
            <person name="Heuer A."/>
            <person name="Rast P."/>
            <person name="Oberbeckmann S."/>
            <person name="Bunk B."/>
            <person name="Jeske O."/>
            <person name="Meyerdierks A."/>
            <person name="Storesund J.E."/>
            <person name="Kallscheuer N."/>
            <person name="Luecker S."/>
            <person name="Lage O.M."/>
            <person name="Pohl T."/>
            <person name="Merkel B.J."/>
            <person name="Hornburger P."/>
            <person name="Mueller R.-W."/>
            <person name="Bruemmer F."/>
            <person name="Labrenz M."/>
            <person name="Spormann A.M."/>
            <person name="Op Den Camp H."/>
            <person name="Overmann J."/>
            <person name="Amann R."/>
            <person name="Jetten M.S.M."/>
            <person name="Mascher T."/>
            <person name="Medema M.H."/>
            <person name="Devos D.P."/>
            <person name="Kaster A.-K."/>
            <person name="Ovreas L."/>
            <person name="Rohde M."/>
            <person name="Galperin M.Y."/>
            <person name="Jogler C."/>
        </authorList>
    </citation>
    <scope>NUCLEOTIDE SEQUENCE [LARGE SCALE GENOMIC DNA]</scope>
    <source>
        <strain evidence="1 2">Pan54</strain>
    </source>
</reference>
<organism evidence="1 2">
    <name type="scientific">Rubinisphaera italica</name>
    <dbReference type="NCBI Taxonomy" id="2527969"/>
    <lineage>
        <taxon>Bacteria</taxon>
        <taxon>Pseudomonadati</taxon>
        <taxon>Planctomycetota</taxon>
        <taxon>Planctomycetia</taxon>
        <taxon>Planctomycetales</taxon>
        <taxon>Planctomycetaceae</taxon>
        <taxon>Rubinisphaera</taxon>
    </lineage>
</organism>
<name>A0A5C5XNF4_9PLAN</name>
<evidence type="ECO:0000313" key="2">
    <source>
        <dbReference type="Proteomes" id="UP000316095"/>
    </source>
</evidence>
<gene>
    <name evidence="1" type="ORF">Pan54_52540</name>
</gene>
<proteinExistence type="predicted"/>
<dbReference type="Proteomes" id="UP000316095">
    <property type="component" value="Unassembled WGS sequence"/>
</dbReference>
<comment type="caution">
    <text evidence="1">The sequence shown here is derived from an EMBL/GenBank/DDBJ whole genome shotgun (WGS) entry which is preliminary data.</text>
</comment>
<dbReference type="EMBL" id="SJPG01000001">
    <property type="protein sequence ID" value="TWT64490.1"/>
    <property type="molecule type" value="Genomic_DNA"/>
</dbReference>
<protein>
    <recommendedName>
        <fullName evidence="3">Flagellin N-methylase</fullName>
    </recommendedName>
</protein>
<sequence length="254" mass="29285">MRGHGVRSELWNKLTPESEIMSICQGCHAGCCRSFAIPINGADMMTLERETGKTFWDFGCRWEDPEGSIAADYAPHFFFQDEPQTPFVICLKHEQSRIFKKSTCCSFLKETPPDKDHPLGQSQCGIYHARPSACRVFPTKFDVENELPIIHPVPEYGREDHQPEFKLCPRQWTPADVDPINGTSDLVIARYEARFFKQIAKLWNQKVGPWSVFPDFIRNVYQNRVQPISEEAFADEEPYVLKMSAYDAQKRRCA</sequence>
<evidence type="ECO:0008006" key="3">
    <source>
        <dbReference type="Google" id="ProtNLM"/>
    </source>
</evidence>
<accession>A0A5C5XNF4</accession>
<evidence type="ECO:0000313" key="1">
    <source>
        <dbReference type="EMBL" id="TWT64490.1"/>
    </source>
</evidence>
<dbReference type="AlphaFoldDB" id="A0A5C5XNF4"/>